<dbReference type="GO" id="GO:0005524">
    <property type="term" value="F:ATP binding"/>
    <property type="evidence" value="ECO:0007669"/>
    <property type="project" value="UniProtKB-KW"/>
</dbReference>
<comment type="similarity">
    <text evidence="1">Belongs to the PEP-utilizing enzyme family.</text>
</comment>
<dbReference type="PANTHER" id="PTHR43030:SF1">
    <property type="entry name" value="PHOSPHOENOLPYRUVATE SYNTHASE"/>
    <property type="match status" value="1"/>
</dbReference>
<accession>A0A654M0T2</accession>
<dbReference type="AlphaFoldDB" id="A0A654M0T2"/>
<reference evidence="6" key="1">
    <citation type="submission" date="2015-10" db="EMBL/GenBank/DDBJ databases">
        <title>Niche specialization of a soil ammonia-oxidizing archaeon, Candidatus Nitrosocosmicus oleophilus.</title>
        <authorList>
            <person name="Jung M.-Y."/>
            <person name="Rhee S.-K."/>
        </authorList>
    </citation>
    <scope>NUCLEOTIDE SEQUENCE [LARGE SCALE GENOMIC DNA]</scope>
    <source>
        <strain evidence="6">MY3</strain>
    </source>
</reference>
<proteinExistence type="inferred from homology"/>
<evidence type="ECO:0000256" key="2">
    <source>
        <dbReference type="ARBA" id="ARBA00022741"/>
    </source>
</evidence>
<dbReference type="SUPFAM" id="SSF51621">
    <property type="entry name" value="Phosphoenolpyruvate/pyruvate domain"/>
    <property type="match status" value="1"/>
</dbReference>
<dbReference type="InterPro" id="IPR000121">
    <property type="entry name" value="PEP_util_C"/>
</dbReference>
<dbReference type="KEGG" id="taa:NMY3_02886"/>
<dbReference type="Proteomes" id="UP000058925">
    <property type="component" value="Chromosome"/>
</dbReference>
<sequence>MVIDVCNRFEVETSICGESGSQSEMAQILVRYGIKSISCNRDAIETISTTVFEEEQRLDKTKEKVG</sequence>
<dbReference type="Pfam" id="PF02896">
    <property type="entry name" value="PEP-utilizers_C"/>
    <property type="match status" value="1"/>
</dbReference>
<dbReference type="Gene3D" id="3.20.20.60">
    <property type="entry name" value="Phosphoenolpyruvate-binding domains"/>
    <property type="match status" value="1"/>
</dbReference>
<dbReference type="EMBL" id="CP012850">
    <property type="protein sequence ID" value="ALI37075.1"/>
    <property type="molecule type" value="Genomic_DNA"/>
</dbReference>
<dbReference type="GO" id="GO:0008986">
    <property type="term" value="F:pyruvate, water dikinase activity"/>
    <property type="evidence" value="ECO:0007669"/>
    <property type="project" value="InterPro"/>
</dbReference>
<name>A0A654M0T2_9ARCH</name>
<dbReference type="InterPro" id="IPR040442">
    <property type="entry name" value="Pyrv_kinase-like_dom_sf"/>
</dbReference>
<evidence type="ECO:0000313" key="6">
    <source>
        <dbReference type="Proteomes" id="UP000058925"/>
    </source>
</evidence>
<evidence type="ECO:0000256" key="1">
    <source>
        <dbReference type="ARBA" id="ARBA00007837"/>
    </source>
</evidence>
<organism evidence="5 6">
    <name type="scientific">Candidatus Nitrosocosmicus oleophilus</name>
    <dbReference type="NCBI Taxonomy" id="1353260"/>
    <lineage>
        <taxon>Archaea</taxon>
        <taxon>Nitrososphaerota</taxon>
        <taxon>Nitrososphaeria</taxon>
        <taxon>Nitrososphaerales</taxon>
        <taxon>Nitrososphaeraceae</taxon>
        <taxon>Candidatus Nitrosocosmicus</taxon>
    </lineage>
</organism>
<dbReference type="InterPro" id="IPR015813">
    <property type="entry name" value="Pyrv/PenolPyrv_kinase-like_dom"/>
</dbReference>
<feature type="domain" description="PEP-utilising enzyme C-terminal" evidence="4">
    <location>
        <begin position="1"/>
        <end position="51"/>
    </location>
</feature>
<dbReference type="InterPro" id="IPR006319">
    <property type="entry name" value="PEP_synth"/>
</dbReference>
<evidence type="ECO:0000313" key="5">
    <source>
        <dbReference type="EMBL" id="ALI37075.1"/>
    </source>
</evidence>
<keyword evidence="6" id="KW-1185">Reference proteome</keyword>
<gene>
    <name evidence="5" type="ORF">NMY3_02886</name>
</gene>
<evidence type="ECO:0000259" key="4">
    <source>
        <dbReference type="Pfam" id="PF02896"/>
    </source>
</evidence>
<dbReference type="PANTHER" id="PTHR43030">
    <property type="entry name" value="PHOSPHOENOLPYRUVATE SYNTHASE"/>
    <property type="match status" value="1"/>
</dbReference>
<protein>
    <submittedName>
        <fullName evidence="5">Phosphoenolpyruvate synthase</fullName>
    </submittedName>
</protein>
<keyword evidence="5" id="KW-0670">Pyruvate</keyword>
<keyword evidence="3" id="KW-0067">ATP-binding</keyword>
<evidence type="ECO:0000256" key="3">
    <source>
        <dbReference type="ARBA" id="ARBA00022840"/>
    </source>
</evidence>
<keyword evidence="2" id="KW-0547">Nucleotide-binding</keyword>